<dbReference type="EMBL" id="JOJP01000001">
    <property type="protein sequence ID" value="KEI73003.1"/>
    <property type="molecule type" value="Genomic_DNA"/>
</dbReference>
<evidence type="ECO:0000313" key="3">
    <source>
        <dbReference type="Proteomes" id="UP000027997"/>
    </source>
</evidence>
<dbReference type="RefSeq" id="WP_020581715.1">
    <property type="nucleotide sequence ID" value="NZ_JOJP01000001.1"/>
</dbReference>
<comment type="caution">
    <text evidence="2">The sequence shown here is derived from an EMBL/GenBank/DDBJ whole genome shotgun (WGS) entry which is preliminary data.</text>
</comment>
<feature type="region of interest" description="Disordered" evidence="1">
    <location>
        <begin position="75"/>
        <end position="100"/>
    </location>
</feature>
<protein>
    <submittedName>
        <fullName evidence="2">Uncharacterized protein</fullName>
    </submittedName>
</protein>
<evidence type="ECO:0000256" key="1">
    <source>
        <dbReference type="SAM" id="MobiDB-lite"/>
    </source>
</evidence>
<name>A0A081KFS7_9GAMM</name>
<feature type="compositionally biased region" description="Basic and acidic residues" evidence="1">
    <location>
        <begin position="84"/>
        <end position="100"/>
    </location>
</feature>
<evidence type="ECO:0000313" key="2">
    <source>
        <dbReference type="EMBL" id="KEI73003.1"/>
    </source>
</evidence>
<reference evidence="2 3" key="1">
    <citation type="submission" date="2014-06" db="EMBL/GenBank/DDBJ databases">
        <title>Whole Genome Sequences of Three Symbiotic Endozoicomonas Bacteria.</title>
        <authorList>
            <person name="Neave M.J."/>
            <person name="Apprill A."/>
            <person name="Voolstra C.R."/>
        </authorList>
    </citation>
    <scope>NUCLEOTIDE SEQUENCE [LARGE SCALE GENOMIC DNA]</scope>
    <source>
        <strain evidence="2 3">DSM 22380</strain>
    </source>
</reference>
<organism evidence="2 3">
    <name type="scientific">Endozoicomonas elysicola</name>
    <dbReference type="NCBI Taxonomy" id="305900"/>
    <lineage>
        <taxon>Bacteria</taxon>
        <taxon>Pseudomonadati</taxon>
        <taxon>Pseudomonadota</taxon>
        <taxon>Gammaproteobacteria</taxon>
        <taxon>Oceanospirillales</taxon>
        <taxon>Endozoicomonadaceae</taxon>
        <taxon>Endozoicomonas</taxon>
    </lineage>
</organism>
<accession>A0A081KFS7</accession>
<gene>
    <name evidence="2" type="ORF">GV64_21825</name>
</gene>
<dbReference type="AlphaFoldDB" id="A0A081KFS7"/>
<dbReference type="Proteomes" id="UP000027997">
    <property type="component" value="Unassembled WGS sequence"/>
</dbReference>
<keyword evidence="3" id="KW-1185">Reference proteome</keyword>
<sequence>MSSCPLSNFIGNRCMPDPVQPESFAAKNQKFAEEASFFASIFKHHSVRPVPDPALILVLNKLWLERKKRKVTKKGKSEQLWLRKKPEDEPCDEMDRYEEV</sequence>
<proteinExistence type="predicted"/>